<sequence>MDRAVLGNTGPRYWVQIHGYVTNTLTAKFRHVRMLAMFDIEFNLECIMSGTMPLGSILHLDTILKLNEGRALDASAVLPPLPLTETNRSNSFRESYHPRLSDPIDDEIVVDCKRFDYDDNKSFATDVISAIDELSDNLSGESSAEDDDFQYDDGGLYTGEISDDEVVVVVEKEFEEELEGAVVEEDVLKEEEVEEDDFEDDDHEDDGYEDKDYIPAPARSAVAGPSKSRLQQSRTNARQTLLGKRKRTREDNEPKEYAPPAKTHRAVLKHIQPGQKKLVKCAKCEDPEFWATPGDMKRHMKSLAHSDPTCFCYCGAAFTRSDALGRHIKRDVHNKPKKWTRRKL</sequence>
<dbReference type="PROSITE" id="PS50157">
    <property type="entry name" value="ZINC_FINGER_C2H2_2"/>
    <property type="match status" value="1"/>
</dbReference>
<keyword evidence="1" id="KW-0863">Zinc-finger</keyword>
<organism evidence="4 5">
    <name type="scientific">Pholiota conissans</name>
    <dbReference type="NCBI Taxonomy" id="109636"/>
    <lineage>
        <taxon>Eukaryota</taxon>
        <taxon>Fungi</taxon>
        <taxon>Dikarya</taxon>
        <taxon>Basidiomycota</taxon>
        <taxon>Agaricomycotina</taxon>
        <taxon>Agaricomycetes</taxon>
        <taxon>Agaricomycetidae</taxon>
        <taxon>Agaricales</taxon>
        <taxon>Agaricineae</taxon>
        <taxon>Strophariaceae</taxon>
        <taxon>Pholiota</taxon>
    </lineage>
</organism>
<evidence type="ECO:0000256" key="1">
    <source>
        <dbReference type="PROSITE-ProRule" id="PRU00042"/>
    </source>
</evidence>
<dbReference type="InterPro" id="IPR013087">
    <property type="entry name" value="Znf_C2H2_type"/>
</dbReference>
<dbReference type="AlphaFoldDB" id="A0A9P5Z207"/>
<protein>
    <recommendedName>
        <fullName evidence="3">C2H2-type domain-containing protein</fullName>
    </recommendedName>
</protein>
<feature type="region of interest" description="Disordered" evidence="2">
    <location>
        <begin position="182"/>
        <end position="258"/>
    </location>
</feature>
<evidence type="ECO:0000313" key="5">
    <source>
        <dbReference type="Proteomes" id="UP000807469"/>
    </source>
</evidence>
<comment type="caution">
    <text evidence="4">The sequence shown here is derived from an EMBL/GenBank/DDBJ whole genome shotgun (WGS) entry which is preliminary data.</text>
</comment>
<keyword evidence="5" id="KW-1185">Reference proteome</keyword>
<gene>
    <name evidence="4" type="ORF">BDN70DRAFT_895800</name>
</gene>
<evidence type="ECO:0000259" key="3">
    <source>
        <dbReference type="PROSITE" id="PS50157"/>
    </source>
</evidence>
<dbReference type="Gene3D" id="3.30.160.60">
    <property type="entry name" value="Classic Zinc Finger"/>
    <property type="match status" value="1"/>
</dbReference>
<evidence type="ECO:0000256" key="2">
    <source>
        <dbReference type="SAM" id="MobiDB-lite"/>
    </source>
</evidence>
<keyword evidence="1" id="KW-0479">Metal-binding</keyword>
<dbReference type="EMBL" id="MU155237">
    <property type="protein sequence ID" value="KAF9478310.1"/>
    <property type="molecule type" value="Genomic_DNA"/>
</dbReference>
<keyword evidence="1" id="KW-0862">Zinc</keyword>
<feature type="domain" description="C2H2-type" evidence="3">
    <location>
        <begin position="308"/>
        <end position="338"/>
    </location>
</feature>
<dbReference type="Proteomes" id="UP000807469">
    <property type="component" value="Unassembled WGS sequence"/>
</dbReference>
<dbReference type="GO" id="GO:0008270">
    <property type="term" value="F:zinc ion binding"/>
    <property type="evidence" value="ECO:0007669"/>
    <property type="project" value="UniProtKB-KW"/>
</dbReference>
<reference evidence="4" key="1">
    <citation type="submission" date="2020-11" db="EMBL/GenBank/DDBJ databases">
        <authorList>
            <consortium name="DOE Joint Genome Institute"/>
            <person name="Ahrendt S."/>
            <person name="Riley R."/>
            <person name="Andreopoulos W."/>
            <person name="Labutti K."/>
            <person name="Pangilinan J."/>
            <person name="Ruiz-Duenas F.J."/>
            <person name="Barrasa J.M."/>
            <person name="Sanchez-Garcia M."/>
            <person name="Camarero S."/>
            <person name="Miyauchi S."/>
            <person name="Serrano A."/>
            <person name="Linde D."/>
            <person name="Babiker R."/>
            <person name="Drula E."/>
            <person name="Ayuso-Fernandez I."/>
            <person name="Pacheco R."/>
            <person name="Padilla G."/>
            <person name="Ferreira P."/>
            <person name="Barriuso J."/>
            <person name="Kellner H."/>
            <person name="Castanera R."/>
            <person name="Alfaro M."/>
            <person name="Ramirez L."/>
            <person name="Pisabarro A.G."/>
            <person name="Kuo A."/>
            <person name="Tritt A."/>
            <person name="Lipzen A."/>
            <person name="He G."/>
            <person name="Yan M."/>
            <person name="Ng V."/>
            <person name="Cullen D."/>
            <person name="Martin F."/>
            <person name="Rosso M.-N."/>
            <person name="Henrissat B."/>
            <person name="Hibbett D."/>
            <person name="Martinez A.T."/>
            <person name="Grigoriev I.V."/>
        </authorList>
    </citation>
    <scope>NUCLEOTIDE SEQUENCE</scope>
    <source>
        <strain evidence="4">CIRM-BRFM 674</strain>
    </source>
</reference>
<accession>A0A9P5Z207</accession>
<dbReference type="PROSITE" id="PS00028">
    <property type="entry name" value="ZINC_FINGER_C2H2_1"/>
    <property type="match status" value="1"/>
</dbReference>
<proteinExistence type="predicted"/>
<feature type="compositionally biased region" description="Polar residues" evidence="2">
    <location>
        <begin position="228"/>
        <end position="239"/>
    </location>
</feature>
<evidence type="ECO:0000313" key="4">
    <source>
        <dbReference type="EMBL" id="KAF9478310.1"/>
    </source>
</evidence>
<dbReference type="OrthoDB" id="3176823at2759"/>
<feature type="compositionally biased region" description="Acidic residues" evidence="2">
    <location>
        <begin position="182"/>
        <end position="209"/>
    </location>
</feature>
<name>A0A9P5Z207_9AGAR</name>